<evidence type="ECO:0008006" key="8">
    <source>
        <dbReference type="Google" id="ProtNLM"/>
    </source>
</evidence>
<keyword evidence="7" id="KW-1185">Reference proteome</keyword>
<sequence>MNRPKTVCIIGSGPSGLTSCKSALECGLEPTVFEKKLTFGGVWSLDQTIPWDSMNANVSHYTMTFSDFEHPHNQDLYLPHKKVYQYLSSYANHFQLFNHIKFGCTVEKVKQLENDKWLVEWNDSSSKTSESKIFDFLIVGNGMNNKPRLFPMEPLNSFTGHHIYSNQYKSPNDYVGKRVLVVGKSSSGIQIASELCESGVKSVHLYGKGKLNEWAISANNQRIKNILKGKGYERDLIDSGVPIDFIVSVRSNVYKMKDLPEKEFNIEMNKFLKQLSGNNCDEPSYQNDETNFDKPFKILFTGIESYIDNIKDGKIQCLSNHSLINSNGKIIEFLNELDQTKTQIEFDEIIFATGYHLNFSFFEKDILEKLSFDPIDNYVPCLLYKYTISPRVKNLGFIGIFGTPFYSLIELQSRWVNYLFSGVVNLPSEKEMEEGINEINDIRKAKYKTLFPFKDYVLFSDQLAKEINCLPDFEQMSINEPELYDMCYNSVSCSSVFRLTGPFSNEKHALKTIKHFNECFKRINN</sequence>
<evidence type="ECO:0000256" key="5">
    <source>
        <dbReference type="ARBA" id="ARBA00023002"/>
    </source>
</evidence>
<dbReference type="GO" id="GO:0050661">
    <property type="term" value="F:NADP binding"/>
    <property type="evidence" value="ECO:0007669"/>
    <property type="project" value="InterPro"/>
</dbReference>
<evidence type="ECO:0000256" key="1">
    <source>
        <dbReference type="ARBA" id="ARBA00009183"/>
    </source>
</evidence>
<dbReference type="InterPro" id="IPR050346">
    <property type="entry name" value="FMO-like"/>
</dbReference>
<comment type="similarity">
    <text evidence="1">Belongs to the FMO family.</text>
</comment>
<dbReference type="PROSITE" id="PS51257">
    <property type="entry name" value="PROKAR_LIPOPROTEIN"/>
    <property type="match status" value="1"/>
</dbReference>
<dbReference type="InterPro" id="IPR000960">
    <property type="entry name" value="Flavin_mOase"/>
</dbReference>
<dbReference type="InterPro" id="IPR020946">
    <property type="entry name" value="Flavin_mOase-like"/>
</dbReference>
<evidence type="ECO:0000313" key="7">
    <source>
        <dbReference type="Proteomes" id="UP001344447"/>
    </source>
</evidence>
<dbReference type="PIRSF" id="PIRSF000332">
    <property type="entry name" value="FMO"/>
    <property type="match status" value="1"/>
</dbReference>
<reference evidence="6 7" key="1">
    <citation type="submission" date="2023-11" db="EMBL/GenBank/DDBJ databases">
        <title>Dfirmibasis_genome.</title>
        <authorList>
            <person name="Edelbroek B."/>
            <person name="Kjellin J."/>
            <person name="Jerlstrom-Hultqvist J."/>
            <person name="Soderbom F."/>
        </authorList>
    </citation>
    <scope>NUCLEOTIDE SEQUENCE [LARGE SCALE GENOMIC DNA]</scope>
    <source>
        <strain evidence="6 7">TNS-C-14</strain>
    </source>
</reference>
<dbReference type="PANTHER" id="PTHR23023">
    <property type="entry name" value="DIMETHYLANILINE MONOOXYGENASE"/>
    <property type="match status" value="1"/>
</dbReference>
<proteinExistence type="inferred from homology"/>
<keyword evidence="4" id="KW-0521">NADP</keyword>
<keyword evidence="2" id="KW-0285">Flavoprotein</keyword>
<evidence type="ECO:0000256" key="3">
    <source>
        <dbReference type="ARBA" id="ARBA00022827"/>
    </source>
</evidence>
<evidence type="ECO:0000256" key="4">
    <source>
        <dbReference type="ARBA" id="ARBA00022857"/>
    </source>
</evidence>
<dbReference type="Pfam" id="PF00743">
    <property type="entry name" value="FMO-like"/>
    <property type="match status" value="1"/>
</dbReference>
<dbReference type="InterPro" id="IPR036188">
    <property type="entry name" value="FAD/NAD-bd_sf"/>
</dbReference>
<name>A0AAN7TTQ4_9MYCE</name>
<comment type="caution">
    <text evidence="6">The sequence shown here is derived from an EMBL/GenBank/DDBJ whole genome shotgun (WGS) entry which is preliminary data.</text>
</comment>
<dbReference type="SUPFAM" id="SSF51905">
    <property type="entry name" value="FAD/NAD(P)-binding domain"/>
    <property type="match status" value="2"/>
</dbReference>
<protein>
    <recommendedName>
        <fullName evidence="8">Flavin-containing monooxygenase</fullName>
    </recommendedName>
</protein>
<dbReference type="EMBL" id="JAVFKY010000003">
    <property type="protein sequence ID" value="KAK5579404.1"/>
    <property type="molecule type" value="Genomic_DNA"/>
</dbReference>
<evidence type="ECO:0000313" key="6">
    <source>
        <dbReference type="EMBL" id="KAK5579404.1"/>
    </source>
</evidence>
<keyword evidence="3" id="KW-0274">FAD</keyword>
<gene>
    <name evidence="6" type="ORF">RB653_009087</name>
</gene>
<dbReference type="FunFam" id="3.50.50.60:FF:000428">
    <property type="entry name" value="Dimethylaniline monooxygenase [N-oxide-forming]"/>
    <property type="match status" value="1"/>
</dbReference>
<dbReference type="GO" id="GO:0004499">
    <property type="term" value="F:N,N-dimethylaniline monooxygenase activity"/>
    <property type="evidence" value="ECO:0007669"/>
    <property type="project" value="InterPro"/>
</dbReference>
<dbReference type="Gene3D" id="3.50.50.60">
    <property type="entry name" value="FAD/NAD(P)-binding domain"/>
    <property type="match status" value="2"/>
</dbReference>
<evidence type="ECO:0000256" key="2">
    <source>
        <dbReference type="ARBA" id="ARBA00022630"/>
    </source>
</evidence>
<accession>A0AAN7TTQ4</accession>
<dbReference type="GO" id="GO:0050660">
    <property type="term" value="F:flavin adenine dinucleotide binding"/>
    <property type="evidence" value="ECO:0007669"/>
    <property type="project" value="InterPro"/>
</dbReference>
<dbReference type="PRINTS" id="PR00370">
    <property type="entry name" value="FMOXYGENASE"/>
</dbReference>
<dbReference type="AlphaFoldDB" id="A0AAN7TTQ4"/>
<keyword evidence="5" id="KW-0560">Oxidoreductase</keyword>
<dbReference type="Proteomes" id="UP001344447">
    <property type="component" value="Unassembled WGS sequence"/>
</dbReference>
<organism evidence="6 7">
    <name type="scientific">Dictyostelium firmibasis</name>
    <dbReference type="NCBI Taxonomy" id="79012"/>
    <lineage>
        <taxon>Eukaryota</taxon>
        <taxon>Amoebozoa</taxon>
        <taxon>Evosea</taxon>
        <taxon>Eumycetozoa</taxon>
        <taxon>Dictyostelia</taxon>
        <taxon>Dictyosteliales</taxon>
        <taxon>Dictyosteliaceae</taxon>
        <taxon>Dictyostelium</taxon>
    </lineage>
</organism>